<dbReference type="Proteomes" id="UP000664144">
    <property type="component" value="Unassembled WGS sequence"/>
</dbReference>
<feature type="compositionally biased region" description="Basic and acidic residues" evidence="1">
    <location>
        <begin position="13"/>
        <end position="25"/>
    </location>
</feature>
<comment type="caution">
    <text evidence="2">The sequence shown here is derived from an EMBL/GenBank/DDBJ whole genome shotgun (WGS) entry which is preliminary data.</text>
</comment>
<dbReference type="RefSeq" id="WP_206986932.1">
    <property type="nucleotide sequence ID" value="NZ_JAFLQZ010000029.1"/>
</dbReference>
<dbReference type="EMBL" id="JAFLQZ010000029">
    <property type="protein sequence ID" value="MBO0361024.1"/>
    <property type="molecule type" value="Genomic_DNA"/>
</dbReference>
<organism evidence="2 3">
    <name type="scientific">Hymenobacter telluris</name>
    <dbReference type="NCBI Taxonomy" id="2816474"/>
    <lineage>
        <taxon>Bacteria</taxon>
        <taxon>Pseudomonadati</taxon>
        <taxon>Bacteroidota</taxon>
        <taxon>Cytophagia</taxon>
        <taxon>Cytophagales</taxon>
        <taxon>Hymenobacteraceae</taxon>
        <taxon>Hymenobacter</taxon>
    </lineage>
</organism>
<protein>
    <recommendedName>
        <fullName evidence="4">DUF3408 domain-containing protein</fullName>
    </recommendedName>
</protein>
<name>A0A939F1A8_9BACT</name>
<keyword evidence="3" id="KW-1185">Reference proteome</keyword>
<feature type="region of interest" description="Disordered" evidence="1">
    <location>
        <begin position="1"/>
        <end position="25"/>
    </location>
</feature>
<evidence type="ECO:0000256" key="1">
    <source>
        <dbReference type="SAM" id="MobiDB-lite"/>
    </source>
</evidence>
<feature type="compositionally biased region" description="Polar residues" evidence="1">
    <location>
        <begin position="1"/>
        <end position="11"/>
    </location>
</feature>
<accession>A0A939F1A8</accession>
<gene>
    <name evidence="2" type="ORF">J0X19_23900</name>
</gene>
<evidence type="ECO:0000313" key="2">
    <source>
        <dbReference type="EMBL" id="MBO0361024.1"/>
    </source>
</evidence>
<evidence type="ECO:0008006" key="4">
    <source>
        <dbReference type="Google" id="ProtNLM"/>
    </source>
</evidence>
<proteinExistence type="predicted"/>
<dbReference type="AlphaFoldDB" id="A0A939F1A8"/>
<sequence>MAKSFKQSVPKQSVEDPKPASERDFLDFLEEDHLTTIDSGESNFPKASTSNNKNISNTSNINNASVTDIDVVERNNVADVTGAVMNEVDVRQTFIISDRYLDQLKDYVHTRRITGEYDYTQKQALHDALDMLFAGISLTPRPAHIRQLEEKRKDKIRKGKAQ</sequence>
<reference evidence="2" key="1">
    <citation type="submission" date="2021-03" db="EMBL/GenBank/DDBJ databases">
        <authorList>
            <person name="Kim M.K."/>
        </authorList>
    </citation>
    <scope>NUCLEOTIDE SEQUENCE</scope>
    <source>
        <strain evidence="2">BT186</strain>
    </source>
</reference>
<evidence type="ECO:0000313" key="3">
    <source>
        <dbReference type="Proteomes" id="UP000664144"/>
    </source>
</evidence>